<accession>A0ABU0B632</accession>
<gene>
    <name evidence="2" type="ORF">J2S75_000287</name>
</gene>
<organism evidence="2 3">
    <name type="scientific">Ancylobacter polymorphus</name>
    <dbReference type="NCBI Taxonomy" id="223390"/>
    <lineage>
        <taxon>Bacteria</taxon>
        <taxon>Pseudomonadati</taxon>
        <taxon>Pseudomonadota</taxon>
        <taxon>Alphaproteobacteria</taxon>
        <taxon>Hyphomicrobiales</taxon>
        <taxon>Xanthobacteraceae</taxon>
        <taxon>Ancylobacter</taxon>
    </lineage>
</organism>
<dbReference type="Proteomes" id="UP001224682">
    <property type="component" value="Unassembled WGS sequence"/>
</dbReference>
<dbReference type="RefSeq" id="WP_307017502.1">
    <property type="nucleotide sequence ID" value="NZ_JAUSUI010000001.1"/>
</dbReference>
<reference evidence="2 3" key="1">
    <citation type="submission" date="2023-07" db="EMBL/GenBank/DDBJ databases">
        <title>Genomic Encyclopedia of Type Strains, Phase IV (KMG-IV): sequencing the most valuable type-strain genomes for metagenomic binning, comparative biology and taxonomic classification.</title>
        <authorList>
            <person name="Goeker M."/>
        </authorList>
    </citation>
    <scope>NUCLEOTIDE SEQUENCE [LARGE SCALE GENOMIC DNA]</scope>
    <source>
        <strain evidence="2 3">DSM 2457</strain>
    </source>
</reference>
<name>A0ABU0B632_9HYPH</name>
<feature type="region of interest" description="Disordered" evidence="1">
    <location>
        <begin position="21"/>
        <end position="43"/>
    </location>
</feature>
<protein>
    <recommendedName>
        <fullName evidence="4">Head-tail adaptor protein</fullName>
    </recommendedName>
</protein>
<evidence type="ECO:0000256" key="1">
    <source>
        <dbReference type="SAM" id="MobiDB-lite"/>
    </source>
</evidence>
<keyword evidence="3" id="KW-1185">Reference proteome</keyword>
<evidence type="ECO:0008006" key="4">
    <source>
        <dbReference type="Google" id="ProtNLM"/>
    </source>
</evidence>
<evidence type="ECO:0000313" key="2">
    <source>
        <dbReference type="EMBL" id="MDQ0301276.1"/>
    </source>
</evidence>
<sequence length="127" mass="13825">MRFARFEALASGAVDREFGERVRVEPQRKSGEFSHGGPDPDRTAFETTAVIELNPVLPTTERAAAHPTTVPSETVHVSFATSALPILPRQGDIIVALERDGRTFLVAVTEPDGMGRVLCRCRGARKP</sequence>
<evidence type="ECO:0000313" key="3">
    <source>
        <dbReference type="Proteomes" id="UP001224682"/>
    </source>
</evidence>
<proteinExistence type="predicted"/>
<comment type="caution">
    <text evidence="2">The sequence shown here is derived from an EMBL/GenBank/DDBJ whole genome shotgun (WGS) entry which is preliminary data.</text>
</comment>
<dbReference type="EMBL" id="JAUSUI010000001">
    <property type="protein sequence ID" value="MDQ0301276.1"/>
    <property type="molecule type" value="Genomic_DNA"/>
</dbReference>